<comment type="caution">
    <text evidence="2">The sequence shown here is derived from an EMBL/GenBank/DDBJ whole genome shotgun (WGS) entry which is preliminary data.</text>
</comment>
<dbReference type="InterPro" id="IPR001509">
    <property type="entry name" value="Epimerase_deHydtase"/>
</dbReference>
<gene>
    <name evidence="2" type="ORF">GCM10010310_63510</name>
</gene>
<accession>A0ABN3TBG0</accession>
<keyword evidence="3" id="KW-1185">Reference proteome</keyword>
<feature type="domain" description="NAD-dependent epimerase/dehydratase" evidence="1">
    <location>
        <begin position="3"/>
        <end position="212"/>
    </location>
</feature>
<dbReference type="Gene3D" id="3.40.50.720">
    <property type="entry name" value="NAD(P)-binding Rossmann-like Domain"/>
    <property type="match status" value="1"/>
</dbReference>
<dbReference type="InterPro" id="IPR036291">
    <property type="entry name" value="NAD(P)-bd_dom_sf"/>
</dbReference>
<sequence>MRILVLGGTNFIGRHIAETLADSADVTILNRGTQNVPRGGVTRLTADRTDPDSIAQVLTHGFDAVVDVSGTEPEHITTTAPLLRALGVSRYTFISSGSVYNSRTTQAPFAETSTITGDPVWGEYGRAKVECERLLRDCGFEELTVLRPPYVYGPGNSEPREQFLWSRLLRGKPIFVPGDGSTTIQFCHVSYLAEVVSAACRGLLEPDVYNVGDDSGISFDGYIANLARAAGVPVSGVLHVLDPAIPAREYFPFRNYSMVLQTSKIAAAAHMVAEIPLETRLATTFDWFREHTPLAYDPTPRERELSDQFDVTHS</sequence>
<name>A0ABN3TBG0_9ACTN</name>
<organism evidence="2 3">
    <name type="scientific">Streptomyces violaceolatus</name>
    <dbReference type="NCBI Taxonomy" id="67378"/>
    <lineage>
        <taxon>Bacteria</taxon>
        <taxon>Bacillati</taxon>
        <taxon>Actinomycetota</taxon>
        <taxon>Actinomycetes</taxon>
        <taxon>Kitasatosporales</taxon>
        <taxon>Streptomycetaceae</taxon>
        <taxon>Streptomyces</taxon>
        <taxon>Streptomyces violaceoruber group</taxon>
    </lineage>
</organism>
<evidence type="ECO:0000313" key="2">
    <source>
        <dbReference type="EMBL" id="GAA2698225.1"/>
    </source>
</evidence>
<dbReference type="Pfam" id="PF01370">
    <property type="entry name" value="Epimerase"/>
    <property type="match status" value="1"/>
</dbReference>
<evidence type="ECO:0000259" key="1">
    <source>
        <dbReference type="Pfam" id="PF01370"/>
    </source>
</evidence>
<evidence type="ECO:0000313" key="3">
    <source>
        <dbReference type="Proteomes" id="UP001499989"/>
    </source>
</evidence>
<dbReference type="InterPro" id="IPR050177">
    <property type="entry name" value="Lipid_A_modif_metabolic_enz"/>
</dbReference>
<protein>
    <submittedName>
        <fullName evidence="2">SDR family oxidoreductase</fullName>
    </submittedName>
</protein>
<dbReference type="Proteomes" id="UP001499989">
    <property type="component" value="Unassembled WGS sequence"/>
</dbReference>
<proteinExistence type="predicted"/>
<dbReference type="SUPFAM" id="SSF51735">
    <property type="entry name" value="NAD(P)-binding Rossmann-fold domains"/>
    <property type="match status" value="1"/>
</dbReference>
<dbReference type="PANTHER" id="PTHR43245">
    <property type="entry name" value="BIFUNCTIONAL POLYMYXIN RESISTANCE PROTEIN ARNA"/>
    <property type="match status" value="1"/>
</dbReference>
<reference evidence="2 3" key="1">
    <citation type="journal article" date="2019" name="Int. J. Syst. Evol. Microbiol.">
        <title>The Global Catalogue of Microorganisms (GCM) 10K type strain sequencing project: providing services to taxonomists for standard genome sequencing and annotation.</title>
        <authorList>
            <consortium name="The Broad Institute Genomics Platform"/>
            <consortium name="The Broad Institute Genome Sequencing Center for Infectious Disease"/>
            <person name="Wu L."/>
            <person name="Ma J."/>
        </authorList>
    </citation>
    <scope>NUCLEOTIDE SEQUENCE [LARGE SCALE GENOMIC DNA]</scope>
    <source>
        <strain evidence="2 3">JCM 4531</strain>
    </source>
</reference>
<dbReference type="GeneID" id="91389250"/>
<dbReference type="RefSeq" id="WP_210985339.1">
    <property type="nucleotide sequence ID" value="NZ_BAAASK010000027.1"/>
</dbReference>
<dbReference type="EMBL" id="BAAASK010000027">
    <property type="protein sequence ID" value="GAA2698225.1"/>
    <property type="molecule type" value="Genomic_DNA"/>
</dbReference>